<dbReference type="RefSeq" id="WP_213040890.1">
    <property type="nucleotide sequence ID" value="NZ_CAJNBJ010000001.1"/>
</dbReference>
<reference evidence="1 2" key="1">
    <citation type="submission" date="2021-02" db="EMBL/GenBank/DDBJ databases">
        <authorList>
            <person name="Han P."/>
        </authorList>
    </citation>
    <scope>NUCLEOTIDE SEQUENCE [LARGE SCALE GENOMIC DNA]</scope>
    <source>
        <strain evidence="1">Candidatus Nitrospira sp. ZN2</strain>
    </source>
</reference>
<sequence length="261" mass="30460">MNSAVYEGMVRHRRLAPVAHVFRYSLFMLYVDLAELPGLFDGRWLWSASHPNLAWFRRADHAGDPQVPLDQSVRDQVEAATGRRPTGPIRLLTHLRYFGYVFNPVSFYYCFDHEDRCVDTIVAEVTNTPWGERHCYVLDGLLDEGRGRHHRYRFGKRFHVSPFMPMEVDYDWRFDTPSERLVVHMVNSKSGSRFFDATMVLARRELTAASLARTLVQYPFMTARVIGAIHWQALRLWIKRCPFYSHPKTRTSTVQTGRFSG</sequence>
<evidence type="ECO:0000313" key="2">
    <source>
        <dbReference type="Proteomes" id="UP000675880"/>
    </source>
</evidence>
<dbReference type="Proteomes" id="UP000675880">
    <property type="component" value="Unassembled WGS sequence"/>
</dbReference>
<dbReference type="PANTHER" id="PTHR33973:SF4">
    <property type="entry name" value="OS07G0153300 PROTEIN"/>
    <property type="match status" value="1"/>
</dbReference>
<evidence type="ECO:0008006" key="3">
    <source>
        <dbReference type="Google" id="ProtNLM"/>
    </source>
</evidence>
<dbReference type="EMBL" id="CAJNBJ010000001">
    <property type="protein sequence ID" value="CAE6708620.1"/>
    <property type="molecule type" value="Genomic_DNA"/>
</dbReference>
<dbReference type="Pfam" id="PF07103">
    <property type="entry name" value="DUF1365"/>
    <property type="match status" value="1"/>
</dbReference>
<keyword evidence="2" id="KW-1185">Reference proteome</keyword>
<name>A0ABM8QPP7_9BACT</name>
<proteinExistence type="predicted"/>
<dbReference type="PANTHER" id="PTHR33973">
    <property type="entry name" value="OS07G0153300 PROTEIN"/>
    <property type="match status" value="1"/>
</dbReference>
<evidence type="ECO:0000313" key="1">
    <source>
        <dbReference type="EMBL" id="CAE6708620.1"/>
    </source>
</evidence>
<dbReference type="InterPro" id="IPR010775">
    <property type="entry name" value="DUF1365"/>
</dbReference>
<comment type="caution">
    <text evidence="1">The sequence shown here is derived from an EMBL/GenBank/DDBJ whole genome shotgun (WGS) entry which is preliminary data.</text>
</comment>
<accession>A0ABM8QPP7</accession>
<gene>
    <name evidence="1" type="ORF">NSPZN2_11103</name>
</gene>
<protein>
    <recommendedName>
        <fullName evidence="3">Chromosome partitioning protein ParA</fullName>
    </recommendedName>
</protein>
<organism evidence="1 2">
    <name type="scientific">Nitrospira defluvii</name>
    <dbReference type="NCBI Taxonomy" id="330214"/>
    <lineage>
        <taxon>Bacteria</taxon>
        <taxon>Pseudomonadati</taxon>
        <taxon>Nitrospirota</taxon>
        <taxon>Nitrospiria</taxon>
        <taxon>Nitrospirales</taxon>
        <taxon>Nitrospiraceae</taxon>
        <taxon>Nitrospira</taxon>
    </lineage>
</organism>